<accession>A0A1M5EJP6</accession>
<gene>
    <name evidence="1" type="ORF">SAMN05444008_11274</name>
</gene>
<dbReference type="Proteomes" id="UP000184368">
    <property type="component" value="Unassembled WGS sequence"/>
</dbReference>
<protein>
    <submittedName>
        <fullName evidence="1">Uncharacterized protein</fullName>
    </submittedName>
</protein>
<dbReference type="AlphaFoldDB" id="A0A1M5EJP6"/>
<evidence type="ECO:0000313" key="2">
    <source>
        <dbReference type="Proteomes" id="UP000184368"/>
    </source>
</evidence>
<dbReference type="EMBL" id="FQUO01000012">
    <property type="protein sequence ID" value="SHF79445.1"/>
    <property type="molecule type" value="Genomic_DNA"/>
</dbReference>
<evidence type="ECO:0000313" key="1">
    <source>
        <dbReference type="EMBL" id="SHF79445.1"/>
    </source>
</evidence>
<proteinExistence type="predicted"/>
<reference evidence="1 2" key="1">
    <citation type="submission" date="2016-11" db="EMBL/GenBank/DDBJ databases">
        <authorList>
            <person name="Jaros S."/>
            <person name="Januszkiewicz K."/>
            <person name="Wedrychowicz H."/>
        </authorList>
    </citation>
    <scope>NUCLEOTIDE SEQUENCE [LARGE SCALE GENOMIC DNA]</scope>
    <source>
        <strain evidence="1 2">DSM 26897</strain>
    </source>
</reference>
<organism evidence="1 2">
    <name type="scientific">Cnuella takakiae</name>
    <dbReference type="NCBI Taxonomy" id="1302690"/>
    <lineage>
        <taxon>Bacteria</taxon>
        <taxon>Pseudomonadati</taxon>
        <taxon>Bacteroidota</taxon>
        <taxon>Chitinophagia</taxon>
        <taxon>Chitinophagales</taxon>
        <taxon>Chitinophagaceae</taxon>
        <taxon>Cnuella</taxon>
    </lineage>
</organism>
<sequence>MKQERPPKFYIKAFEEFIGKKLQKGEYKYERIEGHTDLLYEGVTYRISSYEDLVQDFTQYFERESYDEITTQVPEQLWDLMLDQVEGYSSGQIIVGIYKAWRGYWYNERDRFKDPETFKRSKQESFEDLQVLIEAYKEDTDKLVEFAYAISDFVILPCIAMFIKSTYDDLESFVEDSVTILMSECGEYLTMGETFEEIYLPEAENEISHFIIYNPVNDLEECDQE</sequence>
<keyword evidence="2" id="KW-1185">Reference proteome</keyword>
<name>A0A1M5EJP6_9BACT</name>
<dbReference type="RefSeq" id="WP_073044941.1">
    <property type="nucleotide sequence ID" value="NZ_FQUO01000012.1"/>
</dbReference>